<evidence type="ECO:0000256" key="4">
    <source>
        <dbReference type="PIRSR" id="PIRSR036492-1"/>
    </source>
</evidence>
<keyword evidence="9" id="KW-1185">Reference proteome</keyword>
<evidence type="ECO:0000256" key="3">
    <source>
        <dbReference type="PIRNR" id="PIRNR036492"/>
    </source>
</evidence>
<dbReference type="InterPro" id="IPR016161">
    <property type="entry name" value="Ald_DH/histidinol_DH"/>
</dbReference>
<proteinExistence type="inferred from homology"/>
<evidence type="ECO:0000259" key="7">
    <source>
        <dbReference type="Pfam" id="PF00171"/>
    </source>
</evidence>
<dbReference type="GO" id="GO:0016620">
    <property type="term" value="F:oxidoreductase activity, acting on the aldehyde or oxo group of donors, NAD or NADP as acceptor"/>
    <property type="evidence" value="ECO:0007669"/>
    <property type="project" value="InterPro"/>
</dbReference>
<dbReference type="Proteomes" id="UP000580474">
    <property type="component" value="Unassembled WGS sequence"/>
</dbReference>
<keyword evidence="2 3" id="KW-0560">Oxidoreductase</keyword>
<reference evidence="8 9" key="1">
    <citation type="submission" date="2020-08" db="EMBL/GenBank/DDBJ databases">
        <title>Sequencing the genomes of 1000 actinobacteria strains.</title>
        <authorList>
            <person name="Klenk H.-P."/>
        </authorList>
    </citation>
    <scope>NUCLEOTIDE SEQUENCE [LARGE SCALE GENOMIC DNA]</scope>
    <source>
        <strain evidence="8 9">DSM 45582</strain>
    </source>
</reference>
<dbReference type="Pfam" id="PF00171">
    <property type="entry name" value="Aldedh"/>
    <property type="match status" value="1"/>
</dbReference>
<dbReference type="InterPro" id="IPR016162">
    <property type="entry name" value="Ald_DH_N"/>
</dbReference>
<protein>
    <recommendedName>
        <fullName evidence="3">Aldehyde dehydrogenase</fullName>
    </recommendedName>
</protein>
<dbReference type="PANTHER" id="PTHR11699">
    <property type="entry name" value="ALDEHYDE DEHYDROGENASE-RELATED"/>
    <property type="match status" value="1"/>
</dbReference>
<comment type="caution">
    <text evidence="8">The sequence shown here is derived from an EMBL/GenBank/DDBJ whole genome shotgun (WGS) entry which is preliminary data.</text>
</comment>
<evidence type="ECO:0000256" key="2">
    <source>
        <dbReference type="ARBA" id="ARBA00023002"/>
    </source>
</evidence>
<dbReference type="SUPFAM" id="SSF53720">
    <property type="entry name" value="ALDH-like"/>
    <property type="match status" value="1"/>
</dbReference>
<evidence type="ECO:0000256" key="6">
    <source>
        <dbReference type="RuleBase" id="RU003345"/>
    </source>
</evidence>
<dbReference type="Gene3D" id="3.40.605.10">
    <property type="entry name" value="Aldehyde Dehydrogenase, Chain A, domain 1"/>
    <property type="match status" value="1"/>
</dbReference>
<sequence>MTAGTTTAPDVFDVRSPLTGEVIGTYPVHGPADVAASVSRARLAGTWWDWLGFAERARRLDRWRGIIARRSDELAELVRAETGKPRADAMLEVVMALEHLAWAARNAKKVLGPHTVRSSLLMLNEAASVAHRPLGAVGVIGPWNYPVFTPLGSLSFALAAGNAVVYKPSEHTPGVGAWLVDAFAAVVPEQPVLQLLTGDGGTGAALCRSGVDKIGFTGSTATGKQVLAACAATLTPVLMECGGKDALIVDADADVAAAADAAVWGATSNAGQTCLGVERVYVHRAVHDEFVAEVVALARTIRAGTGPEARFGPMTTPGQVDVVRAHIADALDRGARVALGGLDAIDGRVVQPTILLDAPEDCLAVTEETFGPTMTIAKVRDADEAVQRANASRYALGLTVFSRRNGTRIAARIRSGAVAVNSYVGFAAIPNLPLGGVGDSGFGRVHGPEGLKEFTYARSMTRRRFRAPLPVTTFRRGPRVDRLIRVLVRLLHGRR</sequence>
<dbReference type="PIRSF" id="PIRSF036492">
    <property type="entry name" value="ALDH"/>
    <property type="match status" value="1"/>
</dbReference>
<name>A0A840NRQ5_9PSEU</name>
<organism evidence="8 9">
    <name type="scientific">Saccharopolyspora gloriosae</name>
    <dbReference type="NCBI Taxonomy" id="455344"/>
    <lineage>
        <taxon>Bacteria</taxon>
        <taxon>Bacillati</taxon>
        <taxon>Actinomycetota</taxon>
        <taxon>Actinomycetes</taxon>
        <taxon>Pseudonocardiales</taxon>
        <taxon>Pseudonocardiaceae</taxon>
        <taxon>Saccharopolyspora</taxon>
    </lineage>
</organism>
<evidence type="ECO:0000256" key="1">
    <source>
        <dbReference type="ARBA" id="ARBA00009986"/>
    </source>
</evidence>
<feature type="domain" description="Aldehyde dehydrogenase" evidence="7">
    <location>
        <begin position="10"/>
        <end position="458"/>
    </location>
</feature>
<dbReference type="InterPro" id="IPR016163">
    <property type="entry name" value="Ald_DH_C"/>
</dbReference>
<dbReference type="InterPro" id="IPR029510">
    <property type="entry name" value="Ald_DH_CS_GLU"/>
</dbReference>
<evidence type="ECO:0000256" key="5">
    <source>
        <dbReference type="PROSITE-ProRule" id="PRU10007"/>
    </source>
</evidence>
<evidence type="ECO:0000313" key="9">
    <source>
        <dbReference type="Proteomes" id="UP000580474"/>
    </source>
</evidence>
<feature type="active site" evidence="4 5">
    <location>
        <position position="240"/>
    </location>
</feature>
<dbReference type="InterPro" id="IPR015590">
    <property type="entry name" value="Aldehyde_DH_dom"/>
</dbReference>
<comment type="similarity">
    <text evidence="1 3 6">Belongs to the aldehyde dehydrogenase family.</text>
</comment>
<dbReference type="Gene3D" id="3.40.309.10">
    <property type="entry name" value="Aldehyde Dehydrogenase, Chain A, domain 2"/>
    <property type="match status" value="1"/>
</dbReference>
<dbReference type="GO" id="GO:0006081">
    <property type="term" value="P:aldehyde metabolic process"/>
    <property type="evidence" value="ECO:0007669"/>
    <property type="project" value="InterPro"/>
</dbReference>
<accession>A0A840NRQ5</accession>
<dbReference type="PROSITE" id="PS00687">
    <property type="entry name" value="ALDEHYDE_DEHYDR_GLU"/>
    <property type="match status" value="1"/>
</dbReference>
<dbReference type="InterPro" id="IPR012394">
    <property type="entry name" value="Aldehyde_DH_NAD(P)"/>
</dbReference>
<evidence type="ECO:0000313" key="8">
    <source>
        <dbReference type="EMBL" id="MBB5070907.1"/>
    </source>
</evidence>
<gene>
    <name evidence="8" type="ORF">BJ969_003995</name>
</gene>
<dbReference type="EMBL" id="JACHIV010000001">
    <property type="protein sequence ID" value="MBB5070907.1"/>
    <property type="molecule type" value="Genomic_DNA"/>
</dbReference>
<dbReference type="AlphaFoldDB" id="A0A840NRQ5"/>
<dbReference type="RefSeq" id="WP_184480838.1">
    <property type="nucleotide sequence ID" value="NZ_JACHIV010000001.1"/>
</dbReference>
<dbReference type="CDD" id="cd07099">
    <property type="entry name" value="ALDH_DDALDH"/>
    <property type="match status" value="1"/>
</dbReference>
<feature type="active site" evidence="4">
    <location>
        <position position="274"/>
    </location>
</feature>